<accession>A0ABZ2IU45</accession>
<dbReference type="InterPro" id="IPR051922">
    <property type="entry name" value="Bact_Sporulation_Assoc"/>
</dbReference>
<evidence type="ECO:0000313" key="3">
    <source>
        <dbReference type="EMBL" id="WWX22224.1"/>
    </source>
</evidence>
<dbReference type="Proteomes" id="UP001385389">
    <property type="component" value="Chromosome"/>
</dbReference>
<evidence type="ECO:0000259" key="2">
    <source>
        <dbReference type="Pfam" id="PF08486"/>
    </source>
</evidence>
<feature type="chain" id="PRO_5046017317" evidence="1">
    <location>
        <begin position="26"/>
        <end position="515"/>
    </location>
</feature>
<organism evidence="3 4">
    <name type="scientific">Pseudodesulfovibrio methanolicus</name>
    <dbReference type="NCBI Taxonomy" id="3126690"/>
    <lineage>
        <taxon>Bacteria</taxon>
        <taxon>Pseudomonadati</taxon>
        <taxon>Thermodesulfobacteriota</taxon>
        <taxon>Desulfovibrionia</taxon>
        <taxon>Desulfovibrionales</taxon>
        <taxon>Desulfovibrionaceae</taxon>
    </lineage>
</organism>
<dbReference type="InterPro" id="IPR013486">
    <property type="entry name" value="SpoIID/LytB"/>
</dbReference>
<keyword evidence="4" id="KW-1185">Reference proteome</keyword>
<feature type="signal peptide" evidence="1">
    <location>
        <begin position="1"/>
        <end position="25"/>
    </location>
</feature>
<evidence type="ECO:0000256" key="1">
    <source>
        <dbReference type="SAM" id="SignalP"/>
    </source>
</evidence>
<reference evidence="3 4" key="1">
    <citation type="submission" date="2024-03" db="EMBL/GenBank/DDBJ databases">
        <title>Phenotype and Genome Characterization of a Sulfate-Reducing Bacterium Pseudodesulfovibrio sp. strain 5S69, isolated from Petroleum Reservoir in Tatarstan (Russia).</title>
        <authorList>
            <person name="Bidzhieva S.K."/>
            <person name="Kadnikov V."/>
            <person name="Tourova T.P."/>
            <person name="Samigullina S.R."/>
            <person name="Sokolova D.S."/>
            <person name="Poltaraus A.B."/>
            <person name="Avtukh A.N."/>
            <person name="Tereshina V.M."/>
            <person name="Mardanov A.V."/>
            <person name="Nazina T.N."/>
        </authorList>
    </citation>
    <scope>NUCLEOTIDE SEQUENCE [LARGE SCALE GENOMIC DNA]</scope>
    <source>
        <strain evidence="3 4">5S69</strain>
    </source>
</reference>
<dbReference type="PANTHER" id="PTHR30032">
    <property type="entry name" value="N-ACETYLMURAMOYL-L-ALANINE AMIDASE-RELATED"/>
    <property type="match status" value="1"/>
</dbReference>
<proteinExistence type="predicted"/>
<name>A0ABZ2IU45_9BACT</name>
<dbReference type="RefSeq" id="WP_338667918.1">
    <property type="nucleotide sequence ID" value="NZ_CP146609.1"/>
</dbReference>
<dbReference type="Gene3D" id="1.25.40.10">
    <property type="entry name" value="Tetratricopeptide repeat domain"/>
    <property type="match status" value="1"/>
</dbReference>
<feature type="domain" description="Sporulation stage II protein D amidase enhancer LytB N-terminal" evidence="2">
    <location>
        <begin position="255"/>
        <end position="344"/>
    </location>
</feature>
<dbReference type="Pfam" id="PF08486">
    <property type="entry name" value="SpoIID"/>
    <property type="match status" value="1"/>
</dbReference>
<dbReference type="InterPro" id="IPR013693">
    <property type="entry name" value="SpoIID/LytB_N"/>
</dbReference>
<protein>
    <submittedName>
        <fullName evidence="3">SpoIID/LytB domain-containing protein</fullName>
    </submittedName>
</protein>
<sequence>MKIRPSGIVFLILVALLCGPAPASARADAETERLARWQLNNADLLIDEGKYLEAVEYVDSAYEISRYPKTKSDALLARAMVLATFLDAPLQAVKAYAQLAREFPEYAETAAYQTAFLYMQADRPDQARQGFGEYLKRYPEGRFRFQAEAMLESLGEAGPLPEPRRATVARPVLRVLLARKCGRIRLSGQGADLCADGIGCLPSMDFQVRNGVPLINGRRFAGGKVRVRSDKPIRFSVNGKGKTVRGDLGVSCADGRFGLMNLVDIEAYLRSVVPAESYAGWPLATLRAQAVAARTYAYYQKLHRASRAYDVRADTCDQMYGGVEREAARTDRAVRETAGRVLTYAGKPILAQYTANSGGYTADAAAVFGTPKPYLVAHADPASLKGKMAYWSRTYSAGEIVDALGRIGVDAAGLRSIEPEVAGPSGRLVKVRLLHARGSTVLRTRTTLASSRVLVLPEVLMGIERQGDKYIFKGRGHGHGVGYSQWGAAELGKSWDYGRILSFYYPGTAMKTNWN</sequence>
<dbReference type="PANTHER" id="PTHR30032:SF4">
    <property type="entry name" value="AMIDASE ENHANCER"/>
    <property type="match status" value="1"/>
</dbReference>
<keyword evidence="1" id="KW-0732">Signal</keyword>
<gene>
    <name evidence="3" type="ORF">V8V93_17475</name>
</gene>
<evidence type="ECO:0000313" key="4">
    <source>
        <dbReference type="Proteomes" id="UP001385389"/>
    </source>
</evidence>
<dbReference type="EMBL" id="CP146609">
    <property type="protein sequence ID" value="WWX22224.1"/>
    <property type="molecule type" value="Genomic_DNA"/>
</dbReference>
<dbReference type="InterPro" id="IPR011990">
    <property type="entry name" value="TPR-like_helical_dom_sf"/>
</dbReference>
<dbReference type="NCBIfam" id="TIGR02669">
    <property type="entry name" value="SpoIID_LytB"/>
    <property type="match status" value="1"/>
</dbReference>
<dbReference type="SUPFAM" id="SSF48452">
    <property type="entry name" value="TPR-like"/>
    <property type="match status" value="1"/>
</dbReference>